<name>A0A8S5V9D0_9CAUD</name>
<feature type="compositionally biased region" description="Basic residues" evidence="1">
    <location>
        <begin position="9"/>
        <end position="24"/>
    </location>
</feature>
<reference evidence="2" key="1">
    <citation type="journal article" date="2021" name="Proc. Natl. Acad. Sci. U.S.A.">
        <title>A Catalog of Tens of Thousands of Viruses from Human Metagenomes Reveals Hidden Associations with Chronic Diseases.</title>
        <authorList>
            <person name="Tisza M.J."/>
            <person name="Buck C.B."/>
        </authorList>
    </citation>
    <scope>NUCLEOTIDE SEQUENCE</scope>
    <source>
        <strain evidence="2">Ct2D011</strain>
    </source>
</reference>
<evidence type="ECO:0000256" key="1">
    <source>
        <dbReference type="SAM" id="MobiDB-lite"/>
    </source>
</evidence>
<feature type="region of interest" description="Disordered" evidence="1">
    <location>
        <begin position="1"/>
        <end position="33"/>
    </location>
</feature>
<evidence type="ECO:0000313" key="2">
    <source>
        <dbReference type="EMBL" id="DAG03296.1"/>
    </source>
</evidence>
<accession>A0A8S5V9D0</accession>
<organism evidence="2">
    <name type="scientific">Siphoviridae sp. ct2D011</name>
    <dbReference type="NCBI Taxonomy" id="2825314"/>
    <lineage>
        <taxon>Viruses</taxon>
        <taxon>Duplodnaviria</taxon>
        <taxon>Heunggongvirae</taxon>
        <taxon>Uroviricota</taxon>
        <taxon>Caudoviricetes</taxon>
    </lineage>
</organism>
<proteinExistence type="predicted"/>
<protein>
    <submittedName>
        <fullName evidence="2">Uncharacterized protein</fullName>
    </submittedName>
</protein>
<dbReference type="EMBL" id="BK016226">
    <property type="protein sequence ID" value="DAG03296.1"/>
    <property type="molecule type" value="Genomic_DNA"/>
</dbReference>
<sequence length="33" mass="4137">MASIESKNQFRKSKNRKIHRRLRRRSMDNHIEL</sequence>